<evidence type="ECO:0000313" key="4">
    <source>
        <dbReference type="Proteomes" id="UP000001861"/>
    </source>
</evidence>
<reference evidence="3 4" key="1">
    <citation type="journal article" date="2010" name="Proc. Natl. Acad. Sci. U.S.A.">
        <title>Insights into evolution of multicellular fungi from the assembled chromosomes of the mushroom Coprinopsis cinerea (Coprinus cinereus).</title>
        <authorList>
            <person name="Stajich J.E."/>
            <person name="Wilke S.K."/>
            <person name="Ahren D."/>
            <person name="Au C.H."/>
            <person name="Birren B.W."/>
            <person name="Borodovsky M."/>
            <person name="Burns C."/>
            <person name="Canback B."/>
            <person name="Casselton L.A."/>
            <person name="Cheng C.K."/>
            <person name="Deng J."/>
            <person name="Dietrich F.S."/>
            <person name="Fargo D.C."/>
            <person name="Farman M.L."/>
            <person name="Gathman A.C."/>
            <person name="Goldberg J."/>
            <person name="Guigo R."/>
            <person name="Hoegger P.J."/>
            <person name="Hooker J.B."/>
            <person name="Huggins A."/>
            <person name="James T.Y."/>
            <person name="Kamada T."/>
            <person name="Kilaru S."/>
            <person name="Kodira C."/>
            <person name="Kues U."/>
            <person name="Kupfer D."/>
            <person name="Kwan H.S."/>
            <person name="Lomsadze A."/>
            <person name="Li W."/>
            <person name="Lilly W.W."/>
            <person name="Ma L.J."/>
            <person name="Mackey A.J."/>
            <person name="Manning G."/>
            <person name="Martin F."/>
            <person name="Muraguchi H."/>
            <person name="Natvig D.O."/>
            <person name="Palmerini H."/>
            <person name="Ramesh M.A."/>
            <person name="Rehmeyer C.J."/>
            <person name="Roe B.A."/>
            <person name="Shenoy N."/>
            <person name="Stanke M."/>
            <person name="Ter-Hovhannisyan V."/>
            <person name="Tunlid A."/>
            <person name="Velagapudi R."/>
            <person name="Vision T.J."/>
            <person name="Zeng Q."/>
            <person name="Zolan M.E."/>
            <person name="Pukkila P.J."/>
        </authorList>
    </citation>
    <scope>NUCLEOTIDE SEQUENCE [LARGE SCALE GENOMIC DNA]</scope>
    <source>
        <strain evidence="4">Okayama-7 / 130 / ATCC MYA-4618 / FGSC 9003</strain>
    </source>
</reference>
<dbReference type="GO" id="GO:0005524">
    <property type="term" value="F:ATP binding"/>
    <property type="evidence" value="ECO:0007669"/>
    <property type="project" value="InterPro"/>
</dbReference>
<evidence type="ECO:0000313" key="3">
    <source>
        <dbReference type="EMBL" id="EAU83748.2"/>
    </source>
</evidence>
<dbReference type="GeneID" id="6014741"/>
<dbReference type="RefSeq" id="XP_001838171.2">
    <property type="nucleotide sequence ID" value="XM_001838119.2"/>
</dbReference>
<gene>
    <name evidence="3" type="ORF">CC1G_05652</name>
</gene>
<comment type="caution">
    <text evidence="3">The sequence shown here is derived from an EMBL/GenBank/DDBJ whole genome shotgun (WGS) entry which is preliminary data.</text>
</comment>
<dbReference type="OrthoDB" id="346907at2759"/>
<feature type="region of interest" description="Disordered" evidence="1">
    <location>
        <begin position="297"/>
        <end position="319"/>
    </location>
</feature>
<name>A8P1T2_COPC7</name>
<dbReference type="EMBL" id="AACS02000013">
    <property type="protein sequence ID" value="EAU83748.2"/>
    <property type="molecule type" value="Genomic_DNA"/>
</dbReference>
<dbReference type="SUPFAM" id="SSF56112">
    <property type="entry name" value="Protein kinase-like (PK-like)"/>
    <property type="match status" value="1"/>
</dbReference>
<dbReference type="KEGG" id="cci:CC1G_05652"/>
<dbReference type="InParanoid" id="A8P1T2"/>
<dbReference type="Pfam" id="PF00069">
    <property type="entry name" value="Pkinase"/>
    <property type="match status" value="1"/>
</dbReference>
<dbReference type="InterPro" id="IPR051681">
    <property type="entry name" value="Ser/Thr_Kinases-Pseudokinases"/>
</dbReference>
<dbReference type="AlphaFoldDB" id="A8P1T2"/>
<keyword evidence="4" id="KW-1185">Reference proteome</keyword>
<dbReference type="eggNOG" id="KOG0192">
    <property type="taxonomic scope" value="Eukaryota"/>
</dbReference>
<dbReference type="STRING" id="240176.A8P1T2"/>
<dbReference type="Gene3D" id="1.10.510.10">
    <property type="entry name" value="Transferase(Phosphotransferase) domain 1"/>
    <property type="match status" value="1"/>
</dbReference>
<dbReference type="VEuPathDB" id="FungiDB:CC1G_05652"/>
<dbReference type="HOGENOM" id="CLU_871580_0_0_1"/>
<proteinExistence type="predicted"/>
<dbReference type="GO" id="GO:0004674">
    <property type="term" value="F:protein serine/threonine kinase activity"/>
    <property type="evidence" value="ECO:0007669"/>
    <property type="project" value="TreeGrafter"/>
</dbReference>
<dbReference type="InterPro" id="IPR011009">
    <property type="entry name" value="Kinase-like_dom_sf"/>
</dbReference>
<organism evidence="3 4">
    <name type="scientific">Coprinopsis cinerea (strain Okayama-7 / 130 / ATCC MYA-4618 / FGSC 9003)</name>
    <name type="common">Inky cap fungus</name>
    <name type="synonym">Hormographiella aspergillata</name>
    <dbReference type="NCBI Taxonomy" id="240176"/>
    <lineage>
        <taxon>Eukaryota</taxon>
        <taxon>Fungi</taxon>
        <taxon>Dikarya</taxon>
        <taxon>Basidiomycota</taxon>
        <taxon>Agaricomycotina</taxon>
        <taxon>Agaricomycetes</taxon>
        <taxon>Agaricomycetidae</taxon>
        <taxon>Agaricales</taxon>
        <taxon>Agaricineae</taxon>
        <taxon>Psathyrellaceae</taxon>
        <taxon>Coprinopsis</taxon>
    </lineage>
</organism>
<feature type="domain" description="Protein kinase" evidence="2">
    <location>
        <begin position="34"/>
        <end position="318"/>
    </location>
</feature>
<dbReference type="InterPro" id="IPR000719">
    <property type="entry name" value="Prot_kinase_dom"/>
</dbReference>
<evidence type="ECO:0000256" key="1">
    <source>
        <dbReference type="SAM" id="MobiDB-lite"/>
    </source>
</evidence>
<dbReference type="Proteomes" id="UP000001861">
    <property type="component" value="Unassembled WGS sequence"/>
</dbReference>
<accession>A8P1T2</accession>
<dbReference type="PANTHER" id="PTHR44329">
    <property type="entry name" value="SERINE/THREONINE-PROTEIN KINASE TNNI3K-RELATED"/>
    <property type="match status" value="1"/>
</dbReference>
<dbReference type="OMA" id="MAYTKHE"/>
<keyword evidence="3" id="KW-0418">Kinase</keyword>
<evidence type="ECO:0000259" key="2">
    <source>
        <dbReference type="PROSITE" id="PS50011"/>
    </source>
</evidence>
<protein>
    <submittedName>
        <fullName evidence="3">TKL/TKL-ccin protein kinase</fullName>
    </submittedName>
</protein>
<keyword evidence="3" id="KW-0808">Transferase</keyword>
<sequence length="319" mass="35621">MASHPPISRLQDVAPYASIIKRFEINRSRAKVVLDLDATFARGSLSKVFVGTIYVNGQAPSKVVAKFLHAGPEYPQSQLFLASEVSTVSHLIHPNVARFHGLWWQTEFPASFIHPGIVVEFVDYDLLEYTKARPGERIRVLRGGVLALQYIHQQGITHGDVHPGNIRVDAKGNAKVIDFGLAQIQNMGGFPRIDGGRNPRYCAPEIFGSDEEEEPQWGGGSEVDIWEAKPIASSSDVFAFGMVFLEVMAGVPPYTYEYPPNRPYHELCFAVARGERPRLERYAGLSNRQKGALQRMWEQDPSARPTMSQVVDMDSPLWS</sequence>
<dbReference type="PROSITE" id="PS50011">
    <property type="entry name" value="PROTEIN_KINASE_DOM"/>
    <property type="match status" value="1"/>
</dbReference>